<dbReference type="Gene3D" id="3.40.50.300">
    <property type="entry name" value="P-loop containing nucleotide triphosphate hydrolases"/>
    <property type="match status" value="1"/>
</dbReference>
<dbReference type="NCBIfam" id="TIGR01194">
    <property type="entry name" value="cyc_pep_trnsptr"/>
    <property type="match status" value="1"/>
</dbReference>
<dbReference type="CDD" id="cd03228">
    <property type="entry name" value="ABCC_MRP_Like"/>
    <property type="match status" value="1"/>
</dbReference>
<dbReference type="InterPro" id="IPR027417">
    <property type="entry name" value="P-loop_NTPase"/>
</dbReference>
<dbReference type="GO" id="GO:0005886">
    <property type="term" value="C:plasma membrane"/>
    <property type="evidence" value="ECO:0007669"/>
    <property type="project" value="UniProtKB-SubCell"/>
</dbReference>
<evidence type="ECO:0000313" key="11">
    <source>
        <dbReference type="Proteomes" id="UP000006228"/>
    </source>
</evidence>
<feature type="domain" description="ABC transmembrane type-1" evidence="9">
    <location>
        <begin position="14"/>
        <end position="291"/>
    </location>
</feature>
<dbReference type="InterPro" id="IPR039421">
    <property type="entry name" value="Type_1_exporter"/>
</dbReference>
<evidence type="ECO:0000259" key="8">
    <source>
        <dbReference type="PROSITE" id="PS50893"/>
    </source>
</evidence>
<sequence>MTLLFQLARQHYKALLVIVLLSMVSACLSIGVIAFIQYRLLDSNLDINRAIWQFSGLLVLLLASATCAQVSLHRLGHKFVYDKRCQLVKQLINTDIEQIESLGSAGILASLNTDIRNVTIAFVTLPDMIYGLVVTLVALCYLTFLSPPLFAISVLVLAITGVIGYGLVSRITHHVRQVRDMEDKLYQDYQAIIQGSKELSLNPQRARRYFRDEFRLHAQGYRRHVTQADTFNGFAANLANTIVLALIGLNFYLALGFGWASFEVASTFALVILFIRMPLMAAVGALPGLVSANISMTKLDSLALNRDDSLPMTSPTTELFRRLELRQVTYQYSSQNDEAPFQVGPLDFSASQGEVVFVIGGNGSGKSTFAQLLTGLYRPHSGQILLNGKRVEEASITDYRQQFSAVFSDYYLFPHLVDGQGTDADDSLVNEWMQRLEMSNKVSVENGRLSDTRYSQGQRKRLALLMAIAEKKGCLLLDEWAADQDPRFRHIFYHQLLPLLKQRNITVIAITHDDRYFTMADRILKMESGQLSEFNPSEMKKVSQAFERVLA</sequence>
<dbReference type="GO" id="GO:0140359">
    <property type="term" value="F:ABC-type transporter activity"/>
    <property type="evidence" value="ECO:0007669"/>
    <property type="project" value="InterPro"/>
</dbReference>
<evidence type="ECO:0000259" key="9">
    <source>
        <dbReference type="PROSITE" id="PS50929"/>
    </source>
</evidence>
<feature type="transmembrane region" description="Helical" evidence="7">
    <location>
        <begin position="50"/>
        <end position="72"/>
    </location>
</feature>
<dbReference type="GO" id="GO:0016887">
    <property type="term" value="F:ATP hydrolysis activity"/>
    <property type="evidence" value="ECO:0007669"/>
    <property type="project" value="InterPro"/>
</dbReference>
<dbReference type="PROSITE" id="PS50929">
    <property type="entry name" value="ABC_TM1F"/>
    <property type="match status" value="1"/>
</dbReference>
<dbReference type="RefSeq" id="WP_008075694.1">
    <property type="nucleotide sequence ID" value="NZ_AEVT01000053.1"/>
</dbReference>
<dbReference type="InterPro" id="IPR003439">
    <property type="entry name" value="ABC_transporter-like_ATP-bd"/>
</dbReference>
<evidence type="ECO:0000256" key="1">
    <source>
        <dbReference type="ARBA" id="ARBA00004651"/>
    </source>
</evidence>
<dbReference type="Gene3D" id="1.20.1560.10">
    <property type="entry name" value="ABC transporter type 1, transmembrane domain"/>
    <property type="match status" value="1"/>
</dbReference>
<dbReference type="Proteomes" id="UP000006228">
    <property type="component" value="Unassembled WGS sequence"/>
</dbReference>
<dbReference type="PROSITE" id="PS50893">
    <property type="entry name" value="ABC_TRANSPORTER_2"/>
    <property type="match status" value="1"/>
</dbReference>
<dbReference type="EMBL" id="AEVT01000053">
    <property type="protein sequence ID" value="EGA70876.1"/>
    <property type="molecule type" value="Genomic_DNA"/>
</dbReference>
<dbReference type="AlphaFoldDB" id="E8M525"/>
<dbReference type="SMART" id="SM00382">
    <property type="entry name" value="AAA"/>
    <property type="match status" value="1"/>
</dbReference>
<dbReference type="PANTHER" id="PTHR24221">
    <property type="entry name" value="ATP-BINDING CASSETTE SUB-FAMILY B"/>
    <property type="match status" value="1"/>
</dbReference>
<dbReference type="eggNOG" id="COG4615">
    <property type="taxonomic scope" value="Bacteria"/>
</dbReference>
<gene>
    <name evidence="10" type="ORF">VISI1226_16593</name>
</gene>
<keyword evidence="3" id="KW-0547">Nucleotide-binding</keyword>
<dbReference type="GO" id="GO:0005524">
    <property type="term" value="F:ATP binding"/>
    <property type="evidence" value="ECO:0007669"/>
    <property type="project" value="UniProtKB-KW"/>
</dbReference>
<evidence type="ECO:0000256" key="7">
    <source>
        <dbReference type="SAM" id="Phobius"/>
    </source>
</evidence>
<evidence type="ECO:0000256" key="2">
    <source>
        <dbReference type="ARBA" id="ARBA00022692"/>
    </source>
</evidence>
<protein>
    <submittedName>
        <fullName evidence="10">Cyclic peptide transporter</fullName>
    </submittedName>
</protein>
<feature type="transmembrane region" description="Helical" evidence="7">
    <location>
        <begin position="150"/>
        <end position="168"/>
    </location>
</feature>
<feature type="transmembrane region" description="Helical" evidence="7">
    <location>
        <begin position="242"/>
        <end position="262"/>
    </location>
</feature>
<feature type="domain" description="ABC transporter" evidence="8">
    <location>
        <begin position="323"/>
        <end position="551"/>
    </location>
</feature>
<dbReference type="InterPro" id="IPR011527">
    <property type="entry name" value="ABC1_TM_dom"/>
</dbReference>
<dbReference type="Pfam" id="PF00005">
    <property type="entry name" value="ABC_tran"/>
    <property type="match status" value="1"/>
</dbReference>
<dbReference type="InterPro" id="IPR005898">
    <property type="entry name" value="Cyc_pep_transpt_SyrD/YojI"/>
</dbReference>
<evidence type="ECO:0000256" key="4">
    <source>
        <dbReference type="ARBA" id="ARBA00022840"/>
    </source>
</evidence>
<reference evidence="10 11" key="1">
    <citation type="journal article" date="2012" name="Int. J. Syst. Evol. Microbiol.">
        <title>Vibrio caribbeanicus sp. nov., isolated from the marine sponge Scleritoderma cyanea.</title>
        <authorList>
            <person name="Hoffmann M."/>
            <person name="Monday S.R."/>
            <person name="Allard M.W."/>
            <person name="Strain E.A."/>
            <person name="Whittaker P."/>
            <person name="Naum M."/>
            <person name="McCarthy P.J."/>
            <person name="Lopez J.V."/>
            <person name="Fischer M."/>
            <person name="Brown E.W."/>
        </authorList>
    </citation>
    <scope>NUCLEOTIDE SEQUENCE [LARGE SCALE GENOMIC DNA]</scope>
    <source>
        <strain evidence="11">DSMZ 21326</strain>
    </source>
</reference>
<comment type="subcellular location">
    <subcellularLocation>
        <location evidence="1">Cell membrane</location>
        <topology evidence="1">Multi-pass membrane protein</topology>
    </subcellularLocation>
</comment>
<dbReference type="SUPFAM" id="SSF90123">
    <property type="entry name" value="ABC transporter transmembrane region"/>
    <property type="match status" value="1"/>
</dbReference>
<dbReference type="GO" id="GO:0015833">
    <property type="term" value="P:peptide transport"/>
    <property type="evidence" value="ECO:0007669"/>
    <property type="project" value="InterPro"/>
</dbReference>
<dbReference type="InterPro" id="IPR017871">
    <property type="entry name" value="ABC_transporter-like_CS"/>
</dbReference>
<evidence type="ECO:0000313" key="10">
    <source>
        <dbReference type="EMBL" id="EGA70876.1"/>
    </source>
</evidence>
<organism evidence="10 11">
    <name type="scientific">Vibrio sinaloensis DSM 21326</name>
    <dbReference type="NCBI Taxonomy" id="945550"/>
    <lineage>
        <taxon>Bacteria</taxon>
        <taxon>Pseudomonadati</taxon>
        <taxon>Pseudomonadota</taxon>
        <taxon>Gammaproteobacteria</taxon>
        <taxon>Vibrionales</taxon>
        <taxon>Vibrionaceae</taxon>
        <taxon>Vibrio</taxon>
        <taxon>Vibrio oreintalis group</taxon>
    </lineage>
</organism>
<feature type="transmembrane region" description="Helical" evidence="7">
    <location>
        <begin position="12"/>
        <end position="38"/>
    </location>
</feature>
<dbReference type="InterPro" id="IPR003593">
    <property type="entry name" value="AAA+_ATPase"/>
</dbReference>
<evidence type="ECO:0000256" key="6">
    <source>
        <dbReference type="ARBA" id="ARBA00023136"/>
    </source>
</evidence>
<dbReference type="NCBIfam" id="NF007813">
    <property type="entry name" value="PRK10522.1"/>
    <property type="match status" value="1"/>
</dbReference>
<evidence type="ECO:0000256" key="3">
    <source>
        <dbReference type="ARBA" id="ARBA00022741"/>
    </source>
</evidence>
<dbReference type="OrthoDB" id="9760776at2"/>
<keyword evidence="6 7" id="KW-0472">Membrane</keyword>
<name>E8M525_PHOS4</name>
<dbReference type="GO" id="GO:0034040">
    <property type="term" value="F:ATPase-coupled lipid transmembrane transporter activity"/>
    <property type="evidence" value="ECO:0007669"/>
    <property type="project" value="TreeGrafter"/>
</dbReference>
<feature type="transmembrane region" description="Helical" evidence="7">
    <location>
        <begin position="120"/>
        <end position="144"/>
    </location>
</feature>
<dbReference type="SUPFAM" id="SSF52540">
    <property type="entry name" value="P-loop containing nucleoside triphosphate hydrolases"/>
    <property type="match status" value="1"/>
</dbReference>
<dbReference type="PROSITE" id="PS00211">
    <property type="entry name" value="ABC_TRANSPORTER_1"/>
    <property type="match status" value="1"/>
</dbReference>
<dbReference type="PANTHER" id="PTHR24221:SF654">
    <property type="entry name" value="ATP-BINDING CASSETTE SUB-FAMILY B MEMBER 6"/>
    <property type="match status" value="1"/>
</dbReference>
<keyword evidence="2 7" id="KW-0812">Transmembrane</keyword>
<accession>E8M525</accession>
<keyword evidence="5 7" id="KW-1133">Transmembrane helix</keyword>
<dbReference type="GO" id="GO:1904680">
    <property type="term" value="F:peptide transmembrane transporter activity"/>
    <property type="evidence" value="ECO:0007669"/>
    <property type="project" value="InterPro"/>
</dbReference>
<keyword evidence="4" id="KW-0067">ATP-binding</keyword>
<comment type="caution">
    <text evidence="10">The sequence shown here is derived from an EMBL/GenBank/DDBJ whole genome shotgun (WGS) entry which is preliminary data.</text>
</comment>
<dbReference type="InterPro" id="IPR036640">
    <property type="entry name" value="ABC1_TM_sf"/>
</dbReference>
<feature type="transmembrane region" description="Helical" evidence="7">
    <location>
        <begin position="268"/>
        <end position="290"/>
    </location>
</feature>
<proteinExistence type="predicted"/>
<evidence type="ECO:0000256" key="5">
    <source>
        <dbReference type="ARBA" id="ARBA00022989"/>
    </source>
</evidence>
<dbReference type="GeneID" id="95568717"/>